<dbReference type="Proteomes" id="UP000485058">
    <property type="component" value="Unassembled WGS sequence"/>
</dbReference>
<gene>
    <name evidence="2" type="ORF">HaLaN_19593</name>
</gene>
<dbReference type="EMBL" id="BLLF01001983">
    <property type="protein sequence ID" value="GFH22172.1"/>
    <property type="molecule type" value="Genomic_DNA"/>
</dbReference>
<accession>A0A6A0A0E6</accession>
<name>A0A6A0A0E6_HAELA</name>
<evidence type="ECO:0000256" key="1">
    <source>
        <dbReference type="SAM" id="MobiDB-lite"/>
    </source>
</evidence>
<dbReference type="AlphaFoldDB" id="A0A6A0A0E6"/>
<evidence type="ECO:0000313" key="3">
    <source>
        <dbReference type="Proteomes" id="UP000485058"/>
    </source>
</evidence>
<reference evidence="2 3" key="1">
    <citation type="submission" date="2020-02" db="EMBL/GenBank/DDBJ databases">
        <title>Draft genome sequence of Haematococcus lacustris strain NIES-144.</title>
        <authorList>
            <person name="Morimoto D."/>
            <person name="Nakagawa S."/>
            <person name="Yoshida T."/>
            <person name="Sawayama S."/>
        </authorList>
    </citation>
    <scope>NUCLEOTIDE SEQUENCE [LARGE SCALE GENOMIC DNA]</scope>
    <source>
        <strain evidence="2 3">NIES-144</strain>
    </source>
</reference>
<feature type="compositionally biased region" description="Basic and acidic residues" evidence="1">
    <location>
        <begin position="51"/>
        <end position="62"/>
    </location>
</feature>
<feature type="region of interest" description="Disordered" evidence="1">
    <location>
        <begin position="48"/>
        <end position="79"/>
    </location>
</feature>
<keyword evidence="3" id="KW-1185">Reference proteome</keyword>
<proteinExistence type="predicted"/>
<protein>
    <submittedName>
        <fullName evidence="2">Uncharacterized protein</fullName>
    </submittedName>
</protein>
<sequence>MRSPTAAQLKSFHCCTSAQLVQDMCQYLGILVVVQCTWLLQGQHQLACPSSHDRDDAGRSSSKEMAGGGEHVGEGAVNTVSAAPGSIALHTAG</sequence>
<evidence type="ECO:0000313" key="2">
    <source>
        <dbReference type="EMBL" id="GFH22172.1"/>
    </source>
</evidence>
<organism evidence="2 3">
    <name type="scientific">Haematococcus lacustris</name>
    <name type="common">Green alga</name>
    <name type="synonym">Haematococcus pluvialis</name>
    <dbReference type="NCBI Taxonomy" id="44745"/>
    <lineage>
        <taxon>Eukaryota</taxon>
        <taxon>Viridiplantae</taxon>
        <taxon>Chlorophyta</taxon>
        <taxon>core chlorophytes</taxon>
        <taxon>Chlorophyceae</taxon>
        <taxon>CS clade</taxon>
        <taxon>Chlamydomonadales</taxon>
        <taxon>Haematococcaceae</taxon>
        <taxon>Haematococcus</taxon>
    </lineage>
</organism>
<comment type="caution">
    <text evidence="2">The sequence shown here is derived from an EMBL/GenBank/DDBJ whole genome shotgun (WGS) entry which is preliminary data.</text>
</comment>